<dbReference type="EC" id="4.6.1.12" evidence="3 7"/>
<feature type="binding site" evidence="7">
    <location>
        <begin position="56"/>
        <end position="58"/>
    </location>
    <ligand>
        <name>4-CDP-2-C-methyl-D-erythritol 2-phosphate</name>
        <dbReference type="ChEBI" id="CHEBI:57919"/>
    </ligand>
</feature>
<comment type="cofactor">
    <cofactor evidence="7">
        <name>a divalent metal cation</name>
        <dbReference type="ChEBI" id="CHEBI:60240"/>
    </cofactor>
    <text evidence="7">Binds 1 divalent metal cation per subunit.</text>
</comment>
<dbReference type="GO" id="GO:0016114">
    <property type="term" value="P:terpenoid biosynthetic process"/>
    <property type="evidence" value="ECO:0007669"/>
    <property type="project" value="InterPro"/>
</dbReference>
<proteinExistence type="inferred from homology"/>
<dbReference type="GO" id="GO:0008685">
    <property type="term" value="F:2-C-methyl-D-erythritol 2,4-cyclodiphosphate synthase activity"/>
    <property type="evidence" value="ECO:0007669"/>
    <property type="project" value="UniProtKB-UniRule"/>
</dbReference>
<dbReference type="CDD" id="cd00554">
    <property type="entry name" value="MECDP_synthase"/>
    <property type="match status" value="1"/>
</dbReference>
<protein>
    <recommendedName>
        <fullName evidence="3 7">2-C-methyl-D-erythritol 2,4-cyclodiphosphate synthase</fullName>
        <shortName evidence="7">MECDP-synthase</shortName>
        <shortName evidence="7">MECPP-synthase</shortName>
        <shortName evidence="7">MECPS</shortName>
        <ecNumber evidence="3 7">4.6.1.12</ecNumber>
    </recommendedName>
</protein>
<evidence type="ECO:0000256" key="6">
    <source>
        <dbReference type="ARBA" id="ARBA00023239"/>
    </source>
</evidence>
<evidence type="ECO:0000256" key="2">
    <source>
        <dbReference type="ARBA" id="ARBA00004709"/>
    </source>
</evidence>
<dbReference type="InterPro" id="IPR036571">
    <property type="entry name" value="MECDP_synthase_sf"/>
</dbReference>
<gene>
    <name evidence="7 10" type="primary">ispF</name>
    <name evidence="10" type="ORF">IAC42_02685</name>
</gene>
<comment type="caution">
    <text evidence="10">The sequence shown here is derived from an EMBL/GenBank/DDBJ whole genome shotgun (WGS) entry which is preliminary data.</text>
</comment>
<accession>A0A9D9E7A3</accession>
<dbReference type="PANTHER" id="PTHR43181">
    <property type="entry name" value="2-C-METHYL-D-ERYTHRITOL 2,4-CYCLODIPHOSPHATE SYNTHASE, CHLOROPLASTIC"/>
    <property type="match status" value="1"/>
</dbReference>
<keyword evidence="6 7" id="KW-0456">Lyase</keyword>
<comment type="similarity">
    <text evidence="7 8">Belongs to the IspF family.</text>
</comment>
<dbReference type="InterPro" id="IPR020555">
    <property type="entry name" value="MECDP_synthase_CS"/>
</dbReference>
<dbReference type="Proteomes" id="UP000823633">
    <property type="component" value="Unassembled WGS sequence"/>
</dbReference>
<evidence type="ECO:0000259" key="9">
    <source>
        <dbReference type="Pfam" id="PF02542"/>
    </source>
</evidence>
<evidence type="ECO:0000256" key="4">
    <source>
        <dbReference type="ARBA" id="ARBA00022723"/>
    </source>
</evidence>
<dbReference type="Gene3D" id="3.30.1330.50">
    <property type="entry name" value="2-C-methyl-D-erythritol 2,4-cyclodiphosphate synthase"/>
    <property type="match status" value="1"/>
</dbReference>
<dbReference type="InterPro" id="IPR003526">
    <property type="entry name" value="MECDP_synthase"/>
</dbReference>
<feature type="binding site" evidence="7">
    <location>
        <begin position="34"/>
        <end position="35"/>
    </location>
    <ligand>
        <name>4-CDP-2-C-methyl-D-erythritol 2-phosphate</name>
        <dbReference type="ChEBI" id="CHEBI:57919"/>
    </ligand>
</feature>
<evidence type="ECO:0000256" key="5">
    <source>
        <dbReference type="ARBA" id="ARBA00023229"/>
    </source>
</evidence>
<name>A0A9D9E7A3_9SPIR</name>
<organism evidence="10 11">
    <name type="scientific">Candidatus Aphodenecus pullistercoris</name>
    <dbReference type="NCBI Taxonomy" id="2840669"/>
    <lineage>
        <taxon>Bacteria</taxon>
        <taxon>Pseudomonadati</taxon>
        <taxon>Spirochaetota</taxon>
        <taxon>Spirochaetia</taxon>
        <taxon>Spirochaetales</taxon>
        <taxon>Candidatus Aphodenecus</taxon>
    </lineage>
</organism>
<sequence length="155" mass="16456">MRIGSGWDLHRLVPGRALVIGGVDIPSPLGEEAHSDGDVLLHALIDAILGAHAKGDIGSHFPPDDMKWKDADSKALLKAVLEDCPTSFVNIDCTIVLQRPKLREHVDSIRASLAQLLDIDVQLVSVKAKTAEHCLAELGSGEAISASVTILTSTP</sequence>
<comment type="subunit">
    <text evidence="7">Homotrimer.</text>
</comment>
<dbReference type="AlphaFoldDB" id="A0A9D9E7A3"/>
<comment type="pathway">
    <text evidence="2 7">Isoprenoid biosynthesis; isopentenyl diphosphate biosynthesis via DXP pathway; isopentenyl diphosphate from 1-deoxy-D-xylulose 5-phosphate: step 4/6.</text>
</comment>
<feature type="binding site" evidence="7">
    <location>
        <begin position="8"/>
        <end position="10"/>
    </location>
    <ligand>
        <name>4-CDP-2-C-methyl-D-erythritol 2-phosphate</name>
        <dbReference type="ChEBI" id="CHEBI:57919"/>
    </ligand>
</feature>
<feature type="binding site" evidence="7">
    <location>
        <position position="10"/>
    </location>
    <ligand>
        <name>a divalent metal cation</name>
        <dbReference type="ChEBI" id="CHEBI:60240"/>
    </ligand>
</feature>
<feature type="domain" description="2-C-methyl-D-erythritol 2,4-cyclodiphosphate synthase" evidence="9">
    <location>
        <begin position="1"/>
        <end position="151"/>
    </location>
</feature>
<comment type="function">
    <text evidence="7">Involved in the biosynthesis of isopentenyl diphosphate (IPP) and dimethylallyl diphosphate (DMAPP), two major building blocks of isoprenoid compounds. Catalyzes the conversion of 4-diphosphocytidyl-2-C-methyl-D-erythritol 2-phosphate (CDP-ME2P) to 2-C-methyl-D-erythritol 2,4-cyclodiphosphate (ME-CPP) with a corresponding release of cytidine 5-monophosphate (CMP).</text>
</comment>
<evidence type="ECO:0000313" key="10">
    <source>
        <dbReference type="EMBL" id="MBO8442654.1"/>
    </source>
</evidence>
<feature type="site" description="Transition state stabilizer" evidence="7">
    <location>
        <position position="34"/>
    </location>
</feature>
<evidence type="ECO:0000313" key="11">
    <source>
        <dbReference type="Proteomes" id="UP000823633"/>
    </source>
</evidence>
<dbReference type="HAMAP" id="MF_00107">
    <property type="entry name" value="IspF"/>
    <property type="match status" value="1"/>
</dbReference>
<reference evidence="10" key="2">
    <citation type="journal article" date="2021" name="PeerJ">
        <title>Extensive microbial diversity within the chicken gut microbiome revealed by metagenomics and culture.</title>
        <authorList>
            <person name="Gilroy R."/>
            <person name="Ravi A."/>
            <person name="Getino M."/>
            <person name="Pursley I."/>
            <person name="Horton D.L."/>
            <person name="Alikhan N.F."/>
            <person name="Baker D."/>
            <person name="Gharbi K."/>
            <person name="Hall N."/>
            <person name="Watson M."/>
            <person name="Adriaenssens E.M."/>
            <person name="Foster-Nyarko E."/>
            <person name="Jarju S."/>
            <person name="Secka A."/>
            <person name="Antonio M."/>
            <person name="Oren A."/>
            <person name="Chaudhuri R.R."/>
            <person name="La Ragione R."/>
            <person name="Hildebrand F."/>
            <person name="Pallen M.J."/>
        </authorList>
    </citation>
    <scope>NUCLEOTIDE SEQUENCE</scope>
    <source>
        <strain evidence="10">11167</strain>
    </source>
</reference>
<evidence type="ECO:0000256" key="1">
    <source>
        <dbReference type="ARBA" id="ARBA00000200"/>
    </source>
</evidence>
<feature type="site" description="Transition state stabilizer" evidence="7">
    <location>
        <position position="130"/>
    </location>
</feature>
<evidence type="ECO:0000256" key="7">
    <source>
        <dbReference type="HAMAP-Rule" id="MF_00107"/>
    </source>
</evidence>
<evidence type="ECO:0000256" key="3">
    <source>
        <dbReference type="ARBA" id="ARBA00012579"/>
    </source>
</evidence>
<dbReference type="PROSITE" id="PS01350">
    <property type="entry name" value="ISPF"/>
    <property type="match status" value="1"/>
</dbReference>
<feature type="binding site" evidence="7">
    <location>
        <position position="42"/>
    </location>
    <ligand>
        <name>a divalent metal cation</name>
        <dbReference type="ChEBI" id="CHEBI:60240"/>
    </ligand>
</feature>
<dbReference type="PANTHER" id="PTHR43181:SF1">
    <property type="entry name" value="2-C-METHYL-D-ERYTHRITOL 2,4-CYCLODIPHOSPHATE SYNTHASE, CHLOROPLASTIC"/>
    <property type="match status" value="1"/>
</dbReference>
<keyword evidence="5 7" id="KW-0414">Isoprene biosynthesis</keyword>
<dbReference type="SUPFAM" id="SSF69765">
    <property type="entry name" value="IpsF-like"/>
    <property type="match status" value="1"/>
</dbReference>
<dbReference type="EMBL" id="JADIMU010000017">
    <property type="protein sequence ID" value="MBO8442654.1"/>
    <property type="molecule type" value="Genomic_DNA"/>
</dbReference>
<keyword evidence="4 7" id="KW-0479">Metal-binding</keyword>
<dbReference type="NCBIfam" id="TIGR00151">
    <property type="entry name" value="ispF"/>
    <property type="match status" value="1"/>
</dbReference>
<dbReference type="GO" id="GO:0046872">
    <property type="term" value="F:metal ion binding"/>
    <property type="evidence" value="ECO:0007669"/>
    <property type="project" value="UniProtKB-KW"/>
</dbReference>
<dbReference type="GO" id="GO:0019288">
    <property type="term" value="P:isopentenyl diphosphate biosynthetic process, methylerythritol 4-phosphate pathway"/>
    <property type="evidence" value="ECO:0007669"/>
    <property type="project" value="UniProtKB-UniRule"/>
</dbReference>
<comment type="catalytic activity">
    <reaction evidence="1 7 8">
        <text>4-CDP-2-C-methyl-D-erythritol 2-phosphate = 2-C-methyl-D-erythritol 2,4-cyclic diphosphate + CMP</text>
        <dbReference type="Rhea" id="RHEA:23864"/>
        <dbReference type="ChEBI" id="CHEBI:57919"/>
        <dbReference type="ChEBI" id="CHEBI:58483"/>
        <dbReference type="ChEBI" id="CHEBI:60377"/>
        <dbReference type="EC" id="4.6.1.12"/>
    </reaction>
</comment>
<reference evidence="10" key="1">
    <citation type="submission" date="2020-10" db="EMBL/GenBank/DDBJ databases">
        <authorList>
            <person name="Gilroy R."/>
        </authorList>
    </citation>
    <scope>NUCLEOTIDE SEQUENCE</scope>
    <source>
        <strain evidence="10">11167</strain>
    </source>
</reference>
<feature type="binding site" evidence="7">
    <location>
        <position position="8"/>
    </location>
    <ligand>
        <name>a divalent metal cation</name>
        <dbReference type="ChEBI" id="CHEBI:60240"/>
    </ligand>
</feature>
<comment type="caution">
    <text evidence="7">Lacks conserved residue(s) required for the propagation of feature annotation.</text>
</comment>
<evidence type="ECO:0000256" key="8">
    <source>
        <dbReference type="RuleBase" id="RU004395"/>
    </source>
</evidence>
<dbReference type="Pfam" id="PF02542">
    <property type="entry name" value="YgbB"/>
    <property type="match status" value="1"/>
</dbReference>